<evidence type="ECO:0000256" key="1">
    <source>
        <dbReference type="ARBA" id="ARBA00004651"/>
    </source>
</evidence>
<proteinExistence type="inferred from homology"/>
<comment type="caution">
    <text evidence="9">The sequence shown here is derived from an EMBL/GenBank/DDBJ whole genome shotgun (WGS) entry which is preliminary data.</text>
</comment>
<dbReference type="Pfam" id="PF00528">
    <property type="entry name" value="BPD_transp_1"/>
    <property type="match status" value="1"/>
</dbReference>
<feature type="transmembrane region" description="Helical" evidence="7">
    <location>
        <begin position="228"/>
        <end position="249"/>
    </location>
</feature>
<dbReference type="Proteomes" id="UP000309128">
    <property type="component" value="Unassembled WGS sequence"/>
</dbReference>
<dbReference type="Gene3D" id="1.10.3720.10">
    <property type="entry name" value="MetI-like"/>
    <property type="match status" value="1"/>
</dbReference>
<dbReference type="GO" id="GO:0055085">
    <property type="term" value="P:transmembrane transport"/>
    <property type="evidence" value="ECO:0007669"/>
    <property type="project" value="InterPro"/>
</dbReference>
<dbReference type="PANTHER" id="PTHR30151:SF0">
    <property type="entry name" value="ABC TRANSPORTER PERMEASE PROTEIN MJ0413-RELATED"/>
    <property type="match status" value="1"/>
</dbReference>
<evidence type="ECO:0000256" key="3">
    <source>
        <dbReference type="ARBA" id="ARBA00022475"/>
    </source>
</evidence>
<dbReference type="AlphaFoldDB" id="A0A5S4FP46"/>
<dbReference type="InterPro" id="IPR035906">
    <property type="entry name" value="MetI-like_sf"/>
</dbReference>
<feature type="transmembrane region" description="Helical" evidence="7">
    <location>
        <begin position="128"/>
        <end position="150"/>
    </location>
</feature>
<evidence type="ECO:0000256" key="4">
    <source>
        <dbReference type="ARBA" id="ARBA00022692"/>
    </source>
</evidence>
<accession>A0A5S4FP46</accession>
<dbReference type="PANTHER" id="PTHR30151">
    <property type="entry name" value="ALKANE SULFONATE ABC TRANSPORTER-RELATED, MEMBRANE SUBUNIT"/>
    <property type="match status" value="1"/>
</dbReference>
<evidence type="ECO:0000256" key="2">
    <source>
        <dbReference type="ARBA" id="ARBA00022448"/>
    </source>
</evidence>
<feature type="transmembrane region" description="Helical" evidence="7">
    <location>
        <begin position="64"/>
        <end position="90"/>
    </location>
</feature>
<evidence type="ECO:0000256" key="5">
    <source>
        <dbReference type="ARBA" id="ARBA00022989"/>
    </source>
</evidence>
<keyword evidence="10" id="KW-1185">Reference proteome</keyword>
<organism evidence="9 10">
    <name type="scientific">Nonomuraea turkmeniaca</name>
    <dbReference type="NCBI Taxonomy" id="103838"/>
    <lineage>
        <taxon>Bacteria</taxon>
        <taxon>Bacillati</taxon>
        <taxon>Actinomycetota</taxon>
        <taxon>Actinomycetes</taxon>
        <taxon>Streptosporangiales</taxon>
        <taxon>Streptosporangiaceae</taxon>
        <taxon>Nonomuraea</taxon>
    </lineage>
</organism>
<evidence type="ECO:0000259" key="8">
    <source>
        <dbReference type="PROSITE" id="PS50928"/>
    </source>
</evidence>
<feature type="domain" description="ABC transmembrane type-1" evidence="8">
    <location>
        <begin position="64"/>
        <end position="245"/>
    </location>
</feature>
<name>A0A5S4FP46_9ACTN</name>
<dbReference type="OrthoDB" id="5458199at2"/>
<dbReference type="GO" id="GO:0005886">
    <property type="term" value="C:plasma membrane"/>
    <property type="evidence" value="ECO:0007669"/>
    <property type="project" value="UniProtKB-SubCell"/>
</dbReference>
<keyword evidence="6 7" id="KW-0472">Membrane</keyword>
<dbReference type="PROSITE" id="PS50928">
    <property type="entry name" value="ABC_TM1"/>
    <property type="match status" value="1"/>
</dbReference>
<dbReference type="RefSeq" id="WP_138666104.1">
    <property type="nucleotide sequence ID" value="NZ_VCKY01000029.1"/>
</dbReference>
<keyword evidence="2 7" id="KW-0813">Transport</keyword>
<dbReference type="InterPro" id="IPR000515">
    <property type="entry name" value="MetI-like"/>
</dbReference>
<protein>
    <submittedName>
        <fullName evidence="9">ABC transporter permease</fullName>
    </submittedName>
</protein>
<feature type="transmembrane region" description="Helical" evidence="7">
    <location>
        <begin position="189"/>
        <end position="216"/>
    </location>
</feature>
<feature type="transmembrane region" description="Helical" evidence="7">
    <location>
        <begin position="12"/>
        <end position="35"/>
    </location>
</feature>
<comment type="similarity">
    <text evidence="7">Belongs to the binding-protein-dependent transport system permease family.</text>
</comment>
<sequence>MRAPAFLSPRKRILLGTAGIAGGAAVTEVAGWSGLIDPRLLPRLSTVTATGVTLPLDQEFWTHIGATLAACGIGLLIAVFTAVPAGLLLGSVPAVERAVRPLLEFLRPIPALVLTPLAIFLWTENQDAKIALIVYASWWPLLINTMYGLAEVDPLAKQTLRSFGFGPLAVLLRVSLPSTAPFIATGLRIAVSITLIVAVSVEIVAGGMSGIGTFIAQAGSANDVERMLAGTLWTGVLGMAANALCGVAERRLFPWRRARTELS</sequence>
<reference evidence="9 10" key="1">
    <citation type="submission" date="2019-05" db="EMBL/GenBank/DDBJ databases">
        <title>Draft genome sequence of Nonomuraea turkmeniaca DSM 43926.</title>
        <authorList>
            <person name="Saricaoglu S."/>
            <person name="Isik K."/>
        </authorList>
    </citation>
    <scope>NUCLEOTIDE SEQUENCE [LARGE SCALE GENOMIC DNA]</scope>
    <source>
        <strain evidence="9 10">DSM 43926</strain>
    </source>
</reference>
<evidence type="ECO:0000313" key="10">
    <source>
        <dbReference type="Proteomes" id="UP000309128"/>
    </source>
</evidence>
<dbReference type="SUPFAM" id="SSF161098">
    <property type="entry name" value="MetI-like"/>
    <property type="match status" value="1"/>
</dbReference>
<keyword evidence="3" id="KW-1003">Cell membrane</keyword>
<keyword evidence="5 7" id="KW-1133">Transmembrane helix</keyword>
<evidence type="ECO:0000313" key="9">
    <source>
        <dbReference type="EMBL" id="TMR22448.1"/>
    </source>
</evidence>
<feature type="transmembrane region" description="Helical" evidence="7">
    <location>
        <begin position="162"/>
        <end position="183"/>
    </location>
</feature>
<evidence type="ECO:0000256" key="7">
    <source>
        <dbReference type="RuleBase" id="RU363032"/>
    </source>
</evidence>
<keyword evidence="4 7" id="KW-0812">Transmembrane</keyword>
<evidence type="ECO:0000256" key="6">
    <source>
        <dbReference type="ARBA" id="ARBA00023136"/>
    </source>
</evidence>
<comment type="subcellular location">
    <subcellularLocation>
        <location evidence="1 7">Cell membrane</location>
        <topology evidence="1 7">Multi-pass membrane protein</topology>
    </subcellularLocation>
</comment>
<dbReference type="EMBL" id="VCKY01000029">
    <property type="protein sequence ID" value="TMR22448.1"/>
    <property type="molecule type" value="Genomic_DNA"/>
</dbReference>
<gene>
    <name evidence="9" type="ORF">ETD86_11410</name>
</gene>